<dbReference type="Proteomes" id="UP000078555">
    <property type="component" value="Unassembled WGS sequence"/>
</dbReference>
<name>A0A1A8YK58_PLAOA</name>
<organism evidence="1 4">
    <name type="scientific">Plasmodium ovale wallikeri</name>
    <dbReference type="NCBI Taxonomy" id="864142"/>
    <lineage>
        <taxon>Eukaryota</taxon>
        <taxon>Sar</taxon>
        <taxon>Alveolata</taxon>
        <taxon>Apicomplexa</taxon>
        <taxon>Aconoidasida</taxon>
        <taxon>Haemosporida</taxon>
        <taxon>Plasmodiidae</taxon>
        <taxon>Plasmodium</taxon>
        <taxon>Plasmodium (Plasmodium)</taxon>
    </lineage>
</organism>
<dbReference type="EMBL" id="FLRD01000028">
    <property type="protein sequence ID" value="SBT31928.1"/>
    <property type="molecule type" value="Genomic_DNA"/>
</dbReference>
<reference evidence="3 4" key="1">
    <citation type="submission" date="2016-05" db="EMBL/GenBank/DDBJ databases">
        <authorList>
            <person name="Naeem Raeece"/>
        </authorList>
    </citation>
    <scope>NUCLEOTIDE SEQUENCE [LARGE SCALE GENOMIC DNA]</scope>
</reference>
<keyword evidence="4" id="KW-1185">Reference proteome</keyword>
<evidence type="ECO:0000313" key="4">
    <source>
        <dbReference type="Proteomes" id="UP000078555"/>
    </source>
</evidence>
<protein>
    <submittedName>
        <fullName evidence="1">Uncharacterized protein</fullName>
    </submittedName>
</protein>
<evidence type="ECO:0000313" key="1">
    <source>
        <dbReference type="EMBL" id="SBT31928.1"/>
    </source>
</evidence>
<evidence type="ECO:0000313" key="3">
    <source>
        <dbReference type="Proteomes" id="UP000078550"/>
    </source>
</evidence>
<dbReference type="AlphaFoldDB" id="A0A1A8YK58"/>
<proteinExistence type="predicted"/>
<dbReference type="Proteomes" id="UP000078550">
    <property type="component" value="Unassembled WGS sequence"/>
</dbReference>
<reference evidence="1" key="2">
    <citation type="submission" date="2016-05" db="EMBL/GenBank/DDBJ databases">
        <authorList>
            <person name="Lavstsen T."/>
            <person name="Jespersen J.S."/>
        </authorList>
    </citation>
    <scope>NUCLEOTIDE SEQUENCE [LARGE SCALE GENOMIC DNA]</scope>
</reference>
<accession>A0A1A8YK58</accession>
<gene>
    <name evidence="1" type="ORF">POVWA1_009520</name>
    <name evidence="2" type="ORF">POVWA2_009530</name>
</gene>
<sequence length="106" mass="12049">MECYGARVDDAVFFPFIGIAVRGRFCCISGLPSLSLFLISSNLRQNNYPNGKPTQNILRNSLVDILTFFPHGICVVRSVKLANRLRSFTYTIWQTNQHNVCAYTEK</sequence>
<evidence type="ECO:0000313" key="2">
    <source>
        <dbReference type="EMBL" id="SBT32433.1"/>
    </source>
</evidence>
<dbReference type="EMBL" id="FLRE01000036">
    <property type="protein sequence ID" value="SBT32433.1"/>
    <property type="molecule type" value="Genomic_DNA"/>
</dbReference>